<protein>
    <recommendedName>
        <fullName evidence="1">N-acetyltransferase domain-containing protein</fullName>
    </recommendedName>
</protein>
<reference evidence="2 3" key="1">
    <citation type="submission" date="2019-02" db="EMBL/GenBank/DDBJ databases">
        <title>Deep-cultivation of Planctomycetes and their phenomic and genomic characterization uncovers novel biology.</title>
        <authorList>
            <person name="Wiegand S."/>
            <person name="Jogler M."/>
            <person name="Boedeker C."/>
            <person name="Pinto D."/>
            <person name="Vollmers J."/>
            <person name="Rivas-Marin E."/>
            <person name="Kohn T."/>
            <person name="Peeters S.H."/>
            <person name="Heuer A."/>
            <person name="Rast P."/>
            <person name="Oberbeckmann S."/>
            <person name="Bunk B."/>
            <person name="Jeske O."/>
            <person name="Meyerdierks A."/>
            <person name="Storesund J.E."/>
            <person name="Kallscheuer N."/>
            <person name="Luecker S."/>
            <person name="Lage O.M."/>
            <person name="Pohl T."/>
            <person name="Merkel B.J."/>
            <person name="Hornburger P."/>
            <person name="Mueller R.-W."/>
            <person name="Bruemmer F."/>
            <person name="Labrenz M."/>
            <person name="Spormann A.M."/>
            <person name="Op Den Camp H."/>
            <person name="Overmann J."/>
            <person name="Amann R."/>
            <person name="Jetten M.S.M."/>
            <person name="Mascher T."/>
            <person name="Medema M.H."/>
            <person name="Devos D.P."/>
            <person name="Kaster A.-K."/>
            <person name="Ovreas L."/>
            <person name="Rohde M."/>
            <person name="Galperin M.Y."/>
            <person name="Jogler C."/>
        </authorList>
    </citation>
    <scope>NUCLEOTIDE SEQUENCE [LARGE SCALE GENOMIC DNA]</scope>
    <source>
        <strain evidence="2 3">V7</strain>
    </source>
</reference>
<dbReference type="InterPro" id="IPR000182">
    <property type="entry name" value="GNAT_dom"/>
</dbReference>
<evidence type="ECO:0000313" key="2">
    <source>
        <dbReference type="EMBL" id="TWU62006.1"/>
    </source>
</evidence>
<dbReference type="Pfam" id="PF13527">
    <property type="entry name" value="Acetyltransf_9"/>
    <property type="match status" value="1"/>
</dbReference>
<dbReference type="RefSeq" id="WP_146414765.1">
    <property type="nucleotide sequence ID" value="NZ_SJPZ01000002.1"/>
</dbReference>
<dbReference type="Gene3D" id="3.40.630.30">
    <property type="match status" value="1"/>
</dbReference>
<name>A0A5C6FNC3_9PLAN</name>
<accession>A0A5C6FNC3</accession>
<comment type="caution">
    <text evidence="2">The sequence shown here is derived from an EMBL/GenBank/DDBJ whole genome shotgun (WGS) entry which is preliminary data.</text>
</comment>
<dbReference type="GO" id="GO:0016747">
    <property type="term" value="F:acyltransferase activity, transferring groups other than amino-acyl groups"/>
    <property type="evidence" value="ECO:0007669"/>
    <property type="project" value="InterPro"/>
</dbReference>
<gene>
    <name evidence="2" type="ORF">V7x_36970</name>
</gene>
<dbReference type="CDD" id="cd04301">
    <property type="entry name" value="NAT_SF"/>
    <property type="match status" value="1"/>
</dbReference>
<sequence length="189" mass="20298">MNTEAIQVRAARSNDRDRILAVHLDAFGGDEGPVIVSLLQEMLDDPTAEPMHSIVAESNDKIVGHVLFTSVTIESASGSTDGVTAQILAPLAVPSELHGKGIGTHLVKEALQQLAAVGVQLVFVLGYPGYYSRFGFVPAGARGLQAPYPIPEKNADAWMVLELEADAAESFYGTVKCCSALYHQKYWVE</sequence>
<dbReference type="PROSITE" id="PS51186">
    <property type="entry name" value="GNAT"/>
    <property type="match status" value="1"/>
</dbReference>
<organism evidence="2 3">
    <name type="scientific">Crateriforma conspicua</name>
    <dbReference type="NCBI Taxonomy" id="2527996"/>
    <lineage>
        <taxon>Bacteria</taxon>
        <taxon>Pseudomonadati</taxon>
        <taxon>Planctomycetota</taxon>
        <taxon>Planctomycetia</taxon>
        <taxon>Planctomycetales</taxon>
        <taxon>Planctomycetaceae</taxon>
        <taxon>Crateriforma</taxon>
    </lineage>
</organism>
<evidence type="ECO:0000259" key="1">
    <source>
        <dbReference type="PROSITE" id="PS51186"/>
    </source>
</evidence>
<proteinExistence type="predicted"/>
<dbReference type="AlphaFoldDB" id="A0A5C6FNC3"/>
<evidence type="ECO:0000313" key="3">
    <source>
        <dbReference type="Proteomes" id="UP000316476"/>
    </source>
</evidence>
<dbReference type="Proteomes" id="UP000316476">
    <property type="component" value="Unassembled WGS sequence"/>
</dbReference>
<feature type="domain" description="N-acetyltransferase" evidence="1">
    <location>
        <begin position="6"/>
        <end position="164"/>
    </location>
</feature>
<dbReference type="OrthoDB" id="9797178at2"/>
<dbReference type="InterPro" id="IPR016181">
    <property type="entry name" value="Acyl_CoA_acyltransferase"/>
</dbReference>
<dbReference type="EMBL" id="SJPZ01000002">
    <property type="protein sequence ID" value="TWU62006.1"/>
    <property type="molecule type" value="Genomic_DNA"/>
</dbReference>
<dbReference type="SUPFAM" id="SSF55729">
    <property type="entry name" value="Acyl-CoA N-acyltransferases (Nat)"/>
    <property type="match status" value="1"/>
</dbReference>